<protein>
    <submittedName>
        <fullName evidence="2">Helix-turn-helix transcriptional regulator</fullName>
    </submittedName>
</protein>
<dbReference type="Proteomes" id="UP001272940">
    <property type="component" value="Unassembled WGS sequence"/>
</dbReference>
<evidence type="ECO:0000313" key="3">
    <source>
        <dbReference type="Proteomes" id="UP001272940"/>
    </source>
</evidence>
<dbReference type="InterPro" id="IPR001387">
    <property type="entry name" value="Cro/C1-type_HTH"/>
</dbReference>
<dbReference type="RefSeq" id="WP_319078583.1">
    <property type="nucleotide sequence ID" value="NZ_JAMYEC010000003.1"/>
</dbReference>
<proteinExistence type="predicted"/>
<name>A0ABU4KP84_BREVE</name>
<dbReference type="Pfam" id="PF01381">
    <property type="entry name" value="HTH_3"/>
    <property type="match status" value="1"/>
</dbReference>
<accession>A0ABU4KP84</accession>
<feature type="domain" description="HTH cro/C1-type" evidence="1">
    <location>
        <begin position="14"/>
        <end position="52"/>
    </location>
</feature>
<sequence>MKKSIASLKAADLRQLGVSKPYAHQLVSRGRQPSLELAVRIERAFGIPPREWVEAANDDTATEKAA</sequence>
<comment type="caution">
    <text evidence="2">The sequence shown here is derived from an EMBL/GenBank/DDBJ whole genome shotgun (WGS) entry which is preliminary data.</text>
</comment>
<gene>
    <name evidence="2" type="ORF">NJD11_06510</name>
</gene>
<evidence type="ECO:0000313" key="2">
    <source>
        <dbReference type="EMBL" id="MDX2334589.1"/>
    </source>
</evidence>
<dbReference type="SUPFAM" id="SSF47413">
    <property type="entry name" value="lambda repressor-like DNA-binding domains"/>
    <property type="match status" value="1"/>
</dbReference>
<evidence type="ECO:0000259" key="1">
    <source>
        <dbReference type="PROSITE" id="PS50943"/>
    </source>
</evidence>
<keyword evidence="3" id="KW-1185">Reference proteome</keyword>
<organism evidence="2 3">
    <name type="scientific">Brevundimonas vesicularis</name>
    <name type="common">Pseudomonas vesicularis</name>
    <dbReference type="NCBI Taxonomy" id="41276"/>
    <lineage>
        <taxon>Bacteria</taxon>
        <taxon>Pseudomonadati</taxon>
        <taxon>Pseudomonadota</taxon>
        <taxon>Alphaproteobacteria</taxon>
        <taxon>Caulobacterales</taxon>
        <taxon>Caulobacteraceae</taxon>
        <taxon>Brevundimonas</taxon>
    </lineage>
</organism>
<dbReference type="PROSITE" id="PS50943">
    <property type="entry name" value="HTH_CROC1"/>
    <property type="match status" value="1"/>
</dbReference>
<dbReference type="InterPro" id="IPR010982">
    <property type="entry name" value="Lambda_DNA-bd_dom_sf"/>
</dbReference>
<dbReference type="Gene3D" id="1.10.260.40">
    <property type="entry name" value="lambda repressor-like DNA-binding domains"/>
    <property type="match status" value="1"/>
</dbReference>
<dbReference type="EMBL" id="JAMYEC010000003">
    <property type="protein sequence ID" value="MDX2334589.1"/>
    <property type="molecule type" value="Genomic_DNA"/>
</dbReference>
<reference evidence="2 3" key="1">
    <citation type="journal article" date="2023" name="FEMS Microbes">
        <title>Whole genomes of deep-sea sponge-associated bacteria exhibit high novel natural product potential.</title>
        <authorList>
            <person name="Hesketh-Best P.J."/>
            <person name="January G.G."/>
            <person name="Koch M.J."/>
            <person name="Warburton P.J."/>
            <person name="Howell K.L."/>
            <person name="Upton M."/>
        </authorList>
    </citation>
    <scope>NUCLEOTIDE SEQUENCE [LARGE SCALE GENOMIC DNA]</scope>
    <source>
        <strain evidence="2 3">PC206-O</strain>
    </source>
</reference>
<dbReference type="CDD" id="cd00093">
    <property type="entry name" value="HTH_XRE"/>
    <property type="match status" value="1"/>
</dbReference>